<dbReference type="AlphaFoldDB" id="A0A369TCS8"/>
<reference evidence="1 2" key="1">
    <citation type="submission" date="2018-07" db="EMBL/GenBank/DDBJ databases">
        <title>Venubactetium sediminum gen. nov., sp. nov., isolated from a marine solar saltern.</title>
        <authorList>
            <person name="Wang S."/>
        </authorList>
    </citation>
    <scope>NUCLEOTIDE SEQUENCE [LARGE SCALE GENOMIC DNA]</scope>
    <source>
        <strain evidence="1 2">WD2A32</strain>
    </source>
</reference>
<name>A0A369TCS8_9PROT</name>
<proteinExistence type="predicted"/>
<dbReference type="InterPro" id="IPR027417">
    <property type="entry name" value="P-loop_NTPase"/>
</dbReference>
<sequence>MLARDLARSLDPIEFAVDAGLDPDEWQRDLLIGDDRKILLNCCRQSGKSTTAAMLALHDAFYSAPSLTILISPSQRQSTELFRKVATFYHHVEGAPEAELESALRLELKNGSRIVSLPGSEATVRGYSAANTVVIDEASRVPDDLIAAVRPMLATTRGRMIGLSTPYGKRGWFYETWENGADWKKVRITADDCPRITPEFLEDERREMGEWLFRQEYYCEFVDTEEQFFSSAVIEAALKDTGGPLWSG</sequence>
<evidence type="ECO:0000313" key="2">
    <source>
        <dbReference type="Proteomes" id="UP000253941"/>
    </source>
</evidence>
<evidence type="ECO:0000313" key="1">
    <source>
        <dbReference type="EMBL" id="RDD62622.1"/>
    </source>
</evidence>
<accession>A0A369TCS8</accession>
<comment type="caution">
    <text evidence="1">The sequence shown here is derived from an EMBL/GenBank/DDBJ whole genome shotgun (WGS) entry which is preliminary data.</text>
</comment>
<organism evidence="1 2">
    <name type="scientific">Ferruginivarius sediminum</name>
    <dbReference type="NCBI Taxonomy" id="2661937"/>
    <lineage>
        <taxon>Bacteria</taxon>
        <taxon>Pseudomonadati</taxon>
        <taxon>Pseudomonadota</taxon>
        <taxon>Alphaproteobacteria</taxon>
        <taxon>Rhodospirillales</taxon>
        <taxon>Rhodospirillaceae</taxon>
        <taxon>Ferruginivarius</taxon>
    </lineage>
</organism>
<dbReference type="Proteomes" id="UP000253941">
    <property type="component" value="Unassembled WGS sequence"/>
</dbReference>
<protein>
    <submittedName>
        <fullName evidence="1">Terminase</fullName>
    </submittedName>
</protein>
<gene>
    <name evidence="1" type="ORF">DRB17_05530</name>
</gene>
<keyword evidence="2" id="KW-1185">Reference proteome</keyword>
<dbReference type="RefSeq" id="WP_114581197.1">
    <property type="nucleotide sequence ID" value="NZ_QPMH01000004.1"/>
</dbReference>
<dbReference type="Pfam" id="PF03237">
    <property type="entry name" value="Terminase_6N"/>
    <property type="match status" value="1"/>
</dbReference>
<dbReference type="Gene3D" id="3.40.50.300">
    <property type="entry name" value="P-loop containing nucleotide triphosphate hydrolases"/>
    <property type="match status" value="1"/>
</dbReference>
<dbReference type="EMBL" id="QPMH01000004">
    <property type="protein sequence ID" value="RDD62622.1"/>
    <property type="molecule type" value="Genomic_DNA"/>
</dbReference>